<dbReference type="GeneID" id="111836670"/>
<dbReference type="CTD" id="81591"/>
<evidence type="ECO:0000256" key="1">
    <source>
        <dbReference type="ARBA" id="ARBA00008295"/>
    </source>
</evidence>
<reference evidence="10" key="2">
    <citation type="submission" date="2025-09" db="UniProtKB">
        <authorList>
            <consortium name="Ensembl"/>
        </authorList>
    </citation>
    <scope>IDENTIFICATION</scope>
</reference>
<dbReference type="InterPro" id="IPR006187">
    <property type="entry name" value="Claudin"/>
</dbReference>
<comment type="subcellular location">
    <subcellularLocation>
        <location evidence="8">Cell junction</location>
        <location evidence="8">Tight junction</location>
    </subcellularLocation>
    <subcellularLocation>
        <location evidence="8">Cell membrane</location>
        <topology evidence="8">Multi-pass membrane protein</topology>
    </subcellularLocation>
</comment>
<dbReference type="PROSITE" id="PS01346">
    <property type="entry name" value="CLAUDIN"/>
    <property type="match status" value="1"/>
</dbReference>
<dbReference type="FunFam" id="1.20.140.150:FF:000001">
    <property type="entry name" value="Claudin"/>
    <property type="match status" value="1"/>
</dbReference>
<protein>
    <recommendedName>
        <fullName evidence="8">Claudin</fullName>
    </recommendedName>
</protein>
<keyword evidence="7 8" id="KW-0472">Membrane</keyword>
<dbReference type="OrthoDB" id="9933182at2759"/>
<dbReference type="Proteomes" id="UP000261540">
    <property type="component" value="Unplaced"/>
</dbReference>
<dbReference type="KEGG" id="pki:111836670"/>
<keyword evidence="9" id="KW-0732">Signal</keyword>
<dbReference type="Ensembl" id="ENSPKIT00000013653.1">
    <property type="protein sequence ID" value="ENSPKIP00000032780.1"/>
    <property type="gene ID" value="ENSPKIG00000012740.1"/>
</dbReference>
<dbReference type="GeneTree" id="ENSGT00940000166956"/>
<dbReference type="PRINTS" id="PR01077">
    <property type="entry name" value="CLAUDIN"/>
</dbReference>
<keyword evidence="2 8" id="KW-0796">Tight junction</keyword>
<comment type="function">
    <text evidence="8">Claudins function as major constituents of the tight junction complexes that regulate the permeability of epithelia.</text>
</comment>
<dbReference type="Pfam" id="PF00822">
    <property type="entry name" value="PMP22_Claudin"/>
    <property type="match status" value="1"/>
</dbReference>
<dbReference type="AlphaFoldDB" id="A0A3B3SR21"/>
<dbReference type="InterPro" id="IPR004031">
    <property type="entry name" value="PMP22/EMP/MP20/Claudin"/>
</dbReference>
<accession>A0A3B3SR21</accession>
<feature type="transmembrane region" description="Helical" evidence="8">
    <location>
        <begin position="116"/>
        <end position="140"/>
    </location>
</feature>
<sequence length="221" mass="23245">MSTGLEVAGFMLGAASWLLTGAALGNDYWKVSTYSGSVIVSNRQYENLWHSCAEDSSGVSNCRDFESMLALPGYLQACRALMIIALVLGLISVFISMMGLKCIKIGSASDPTKSKIASTGGVMFILSGFTSITAASWYASRVVQEFYNPLYGGIKFELGVGLYMAWAGASVAILGGALLCCSCRAGFKGSGKGKYYAKSGQGQNIYRGAPTSETGTAKAFV</sequence>
<evidence type="ECO:0000256" key="5">
    <source>
        <dbReference type="ARBA" id="ARBA00022949"/>
    </source>
</evidence>
<evidence type="ECO:0000256" key="7">
    <source>
        <dbReference type="ARBA" id="ARBA00023136"/>
    </source>
</evidence>
<dbReference type="STRING" id="1676925.ENSPKIP00000032780"/>
<feature type="transmembrane region" description="Helical" evidence="8">
    <location>
        <begin position="160"/>
        <end position="187"/>
    </location>
</feature>
<evidence type="ECO:0000256" key="9">
    <source>
        <dbReference type="SAM" id="SignalP"/>
    </source>
</evidence>
<evidence type="ECO:0000256" key="3">
    <source>
        <dbReference type="ARBA" id="ARBA00022475"/>
    </source>
</evidence>
<keyword evidence="6 8" id="KW-1133">Transmembrane helix</keyword>
<dbReference type="RefSeq" id="XP_023653937.1">
    <property type="nucleotide sequence ID" value="XM_023798169.2"/>
</dbReference>
<comment type="caution">
    <text evidence="8">Lacks conserved residue(s) required for the propagation of feature annotation.</text>
</comment>
<dbReference type="GO" id="GO:0005923">
    <property type="term" value="C:bicellular tight junction"/>
    <property type="evidence" value="ECO:0007669"/>
    <property type="project" value="UniProtKB-SubCell"/>
</dbReference>
<feature type="chain" id="PRO_5017218182" description="Claudin" evidence="9">
    <location>
        <begin position="26"/>
        <end position="221"/>
    </location>
</feature>
<feature type="signal peptide" evidence="9">
    <location>
        <begin position="1"/>
        <end position="25"/>
    </location>
</feature>
<dbReference type="PANTHER" id="PTHR12002">
    <property type="entry name" value="CLAUDIN"/>
    <property type="match status" value="1"/>
</dbReference>
<feature type="transmembrane region" description="Helical" evidence="8">
    <location>
        <begin position="74"/>
        <end position="95"/>
    </location>
</feature>
<keyword evidence="11" id="KW-1185">Reference proteome</keyword>
<reference evidence="10" key="1">
    <citation type="submission" date="2025-08" db="UniProtKB">
        <authorList>
            <consortium name="Ensembl"/>
        </authorList>
    </citation>
    <scope>IDENTIFICATION</scope>
</reference>
<evidence type="ECO:0000256" key="4">
    <source>
        <dbReference type="ARBA" id="ARBA00022692"/>
    </source>
</evidence>
<keyword evidence="4 8" id="KW-0812">Transmembrane</keyword>
<evidence type="ECO:0000313" key="10">
    <source>
        <dbReference type="Ensembl" id="ENSPKIP00000032780.1"/>
    </source>
</evidence>
<organism evidence="10 11">
    <name type="scientific">Paramormyrops kingsleyae</name>
    <dbReference type="NCBI Taxonomy" id="1676925"/>
    <lineage>
        <taxon>Eukaryota</taxon>
        <taxon>Metazoa</taxon>
        <taxon>Chordata</taxon>
        <taxon>Craniata</taxon>
        <taxon>Vertebrata</taxon>
        <taxon>Euteleostomi</taxon>
        <taxon>Actinopterygii</taxon>
        <taxon>Neopterygii</taxon>
        <taxon>Teleostei</taxon>
        <taxon>Osteoglossocephala</taxon>
        <taxon>Osteoglossomorpha</taxon>
        <taxon>Osteoglossiformes</taxon>
        <taxon>Mormyridae</taxon>
        <taxon>Paramormyrops</taxon>
    </lineage>
</organism>
<evidence type="ECO:0000256" key="8">
    <source>
        <dbReference type="RuleBase" id="RU060637"/>
    </source>
</evidence>
<dbReference type="GO" id="GO:0005886">
    <property type="term" value="C:plasma membrane"/>
    <property type="evidence" value="ECO:0007669"/>
    <property type="project" value="UniProtKB-SubCell"/>
</dbReference>
<evidence type="ECO:0000256" key="2">
    <source>
        <dbReference type="ARBA" id="ARBA00022427"/>
    </source>
</evidence>
<proteinExistence type="inferred from homology"/>
<dbReference type="InterPro" id="IPR017974">
    <property type="entry name" value="Claudin_CS"/>
</dbReference>
<dbReference type="Gene3D" id="1.20.140.150">
    <property type="match status" value="1"/>
</dbReference>
<evidence type="ECO:0000256" key="6">
    <source>
        <dbReference type="ARBA" id="ARBA00022989"/>
    </source>
</evidence>
<name>A0A3B3SR21_9TELE</name>
<evidence type="ECO:0000313" key="11">
    <source>
        <dbReference type="Proteomes" id="UP000261540"/>
    </source>
</evidence>
<keyword evidence="3 8" id="KW-1003">Cell membrane</keyword>
<keyword evidence="5 8" id="KW-0965">Cell junction</keyword>
<comment type="similarity">
    <text evidence="1 8">Belongs to the claudin family.</text>
</comment>
<dbReference type="GO" id="GO:0005198">
    <property type="term" value="F:structural molecule activity"/>
    <property type="evidence" value="ECO:0007669"/>
    <property type="project" value="InterPro"/>
</dbReference>